<comment type="caution">
    <text evidence="2">The sequence shown here is derived from an EMBL/GenBank/DDBJ whole genome shotgun (WGS) entry which is preliminary data.</text>
</comment>
<feature type="non-terminal residue" evidence="2">
    <location>
        <position position="208"/>
    </location>
</feature>
<evidence type="ECO:0000259" key="1">
    <source>
        <dbReference type="Pfam" id="PF14322"/>
    </source>
</evidence>
<feature type="non-terminal residue" evidence="2">
    <location>
        <position position="1"/>
    </location>
</feature>
<accession>A0A5J4PBD2</accession>
<sequence>IDALPDATGTEAEKNILKGQSLAMRGISYFHLIMNYQQTYAIAKNKRGVILRTSSSDPIDKGFSTVQECYDLIVSDLKSAKSLLADFKRDEKWQINADVVSGYLARVYQVMGDWNNALSEANAVYQDYNTLMTKEEWCGGFADISVKEVIWAVVNTNTTNNGENTQFNYWNNSDPSYGENQTDGPIYNYLELFVDGHYVQLFDDTDYR</sequence>
<proteinExistence type="predicted"/>
<dbReference type="AlphaFoldDB" id="A0A5J4PBD2"/>
<reference evidence="2" key="1">
    <citation type="submission" date="2019-03" db="EMBL/GenBank/DDBJ databases">
        <title>Single cell metagenomics reveals metabolic interactions within the superorganism composed of flagellate Streblomastix strix and complex community of Bacteroidetes bacteria on its surface.</title>
        <authorList>
            <person name="Treitli S.C."/>
            <person name="Kolisko M."/>
            <person name="Husnik F."/>
            <person name="Keeling P."/>
            <person name="Hampl V."/>
        </authorList>
    </citation>
    <scope>NUCLEOTIDE SEQUENCE</scope>
    <source>
        <strain evidence="2">STM</strain>
    </source>
</reference>
<feature type="domain" description="SusD-like N-terminal" evidence="1">
    <location>
        <begin position="11"/>
        <end position="108"/>
    </location>
</feature>
<dbReference type="Pfam" id="PF14322">
    <property type="entry name" value="SusD-like_3"/>
    <property type="match status" value="1"/>
</dbReference>
<dbReference type="InterPro" id="IPR011990">
    <property type="entry name" value="TPR-like_helical_dom_sf"/>
</dbReference>
<organism evidence="2">
    <name type="scientific">termite gut metagenome</name>
    <dbReference type="NCBI Taxonomy" id="433724"/>
    <lineage>
        <taxon>unclassified sequences</taxon>
        <taxon>metagenomes</taxon>
        <taxon>organismal metagenomes</taxon>
    </lineage>
</organism>
<gene>
    <name evidence="2" type="ORF">EZS27_042401</name>
</gene>
<dbReference type="InterPro" id="IPR033985">
    <property type="entry name" value="SusD-like_N"/>
</dbReference>
<dbReference type="SUPFAM" id="SSF48452">
    <property type="entry name" value="TPR-like"/>
    <property type="match status" value="1"/>
</dbReference>
<name>A0A5J4PBD2_9ZZZZ</name>
<dbReference type="EMBL" id="SNRY01010297">
    <property type="protein sequence ID" value="KAA6305944.1"/>
    <property type="molecule type" value="Genomic_DNA"/>
</dbReference>
<protein>
    <recommendedName>
        <fullName evidence="1">SusD-like N-terminal domain-containing protein</fullName>
    </recommendedName>
</protein>
<evidence type="ECO:0000313" key="2">
    <source>
        <dbReference type="EMBL" id="KAA6305944.1"/>
    </source>
</evidence>
<dbReference type="Gene3D" id="1.25.40.390">
    <property type="match status" value="1"/>
</dbReference>